<dbReference type="EMBL" id="KZ305022">
    <property type="protein sequence ID" value="PIA58290.1"/>
    <property type="molecule type" value="Genomic_DNA"/>
</dbReference>
<organism evidence="1 2">
    <name type="scientific">Aquilegia coerulea</name>
    <name type="common">Rocky mountain columbine</name>
    <dbReference type="NCBI Taxonomy" id="218851"/>
    <lineage>
        <taxon>Eukaryota</taxon>
        <taxon>Viridiplantae</taxon>
        <taxon>Streptophyta</taxon>
        <taxon>Embryophyta</taxon>
        <taxon>Tracheophyta</taxon>
        <taxon>Spermatophyta</taxon>
        <taxon>Magnoliopsida</taxon>
        <taxon>Ranunculales</taxon>
        <taxon>Ranunculaceae</taxon>
        <taxon>Thalictroideae</taxon>
        <taxon>Aquilegia</taxon>
    </lineage>
</organism>
<dbReference type="AlphaFoldDB" id="A0A2G5ERB4"/>
<evidence type="ECO:0000313" key="2">
    <source>
        <dbReference type="Proteomes" id="UP000230069"/>
    </source>
</evidence>
<keyword evidence="2" id="KW-1185">Reference proteome</keyword>
<dbReference type="InParanoid" id="A0A2G5ERB4"/>
<gene>
    <name evidence="1" type="ORF">AQUCO_00500312v1</name>
</gene>
<accession>A0A2G5ERB4</accession>
<dbReference type="Proteomes" id="UP000230069">
    <property type="component" value="Unassembled WGS sequence"/>
</dbReference>
<proteinExistence type="predicted"/>
<sequence>MDKGKEKAVLVGSTVNSSSLPSGPDIVYSQIDQNVQARHKLSQRRLYSNLALEEEEDQLGLWIRSHHHLHHYTHHLCCLYLSINLFNITLTHISPLVITGSITYCFTASHHIQHHCICPTLTHCYLIPFTQANSRNYFTQTAHSISYYSYCYDCYYCWFVQIAFCEISSCYTYL</sequence>
<protein>
    <submittedName>
        <fullName evidence="1">Uncharacterized protein</fullName>
    </submittedName>
</protein>
<reference evidence="1 2" key="1">
    <citation type="submission" date="2017-09" db="EMBL/GenBank/DDBJ databases">
        <title>WGS assembly of Aquilegia coerulea Goldsmith.</title>
        <authorList>
            <person name="Hodges S."/>
            <person name="Kramer E."/>
            <person name="Nordborg M."/>
            <person name="Tomkins J."/>
            <person name="Borevitz J."/>
            <person name="Derieg N."/>
            <person name="Yan J."/>
            <person name="Mihaltcheva S."/>
            <person name="Hayes R.D."/>
            <person name="Rokhsar D."/>
        </authorList>
    </citation>
    <scope>NUCLEOTIDE SEQUENCE [LARGE SCALE GENOMIC DNA]</scope>
    <source>
        <strain evidence="2">cv. Goldsmith</strain>
    </source>
</reference>
<evidence type="ECO:0000313" key="1">
    <source>
        <dbReference type="EMBL" id="PIA58290.1"/>
    </source>
</evidence>
<name>A0A2G5ERB4_AQUCA</name>